<organism evidence="2 3">
    <name type="scientific">Marinospirillum insulare</name>
    <dbReference type="NCBI Taxonomy" id="217169"/>
    <lineage>
        <taxon>Bacteria</taxon>
        <taxon>Pseudomonadati</taxon>
        <taxon>Pseudomonadota</taxon>
        <taxon>Gammaproteobacteria</taxon>
        <taxon>Oceanospirillales</taxon>
        <taxon>Oceanospirillaceae</taxon>
        <taxon>Marinospirillum</taxon>
    </lineage>
</organism>
<dbReference type="InterPro" id="IPR036249">
    <property type="entry name" value="Thioredoxin-like_sf"/>
</dbReference>
<protein>
    <recommendedName>
        <fullName evidence="4">Thioredoxin-like fold domain-containing protein</fullName>
    </recommendedName>
</protein>
<dbReference type="SUPFAM" id="SSF52833">
    <property type="entry name" value="Thioredoxin-like"/>
    <property type="match status" value="1"/>
</dbReference>
<reference evidence="3" key="1">
    <citation type="journal article" date="2019" name="Int. J. Syst. Evol. Microbiol.">
        <title>The Global Catalogue of Microorganisms (GCM) 10K type strain sequencing project: providing services to taxonomists for standard genome sequencing and annotation.</title>
        <authorList>
            <consortium name="The Broad Institute Genomics Platform"/>
            <consortium name="The Broad Institute Genome Sequencing Center for Infectious Disease"/>
            <person name="Wu L."/>
            <person name="Ma J."/>
        </authorList>
    </citation>
    <scope>NUCLEOTIDE SEQUENCE [LARGE SCALE GENOMIC DNA]</scope>
    <source>
        <strain evidence="3">NBRC 100033</strain>
    </source>
</reference>
<evidence type="ECO:0000313" key="3">
    <source>
        <dbReference type="Proteomes" id="UP001156682"/>
    </source>
</evidence>
<proteinExistence type="predicted"/>
<keyword evidence="3" id="KW-1185">Reference proteome</keyword>
<feature type="signal peptide" evidence="1">
    <location>
        <begin position="1"/>
        <end position="24"/>
    </location>
</feature>
<feature type="chain" id="PRO_5047051772" description="Thioredoxin-like fold domain-containing protein" evidence="1">
    <location>
        <begin position="25"/>
        <end position="201"/>
    </location>
</feature>
<evidence type="ECO:0008006" key="4">
    <source>
        <dbReference type="Google" id="ProtNLM"/>
    </source>
</evidence>
<dbReference type="EMBL" id="BSOR01000022">
    <property type="protein sequence ID" value="GLR63929.1"/>
    <property type="molecule type" value="Genomic_DNA"/>
</dbReference>
<dbReference type="RefSeq" id="WP_027851675.1">
    <property type="nucleotide sequence ID" value="NZ_BSOR01000022.1"/>
</dbReference>
<comment type="caution">
    <text evidence="2">The sequence shown here is derived from an EMBL/GenBank/DDBJ whole genome shotgun (WGS) entry which is preliminary data.</text>
</comment>
<gene>
    <name evidence="2" type="ORF">GCM10007878_13670</name>
</gene>
<dbReference type="Gene3D" id="3.40.30.10">
    <property type="entry name" value="Glutaredoxin"/>
    <property type="match status" value="1"/>
</dbReference>
<name>A0ABQ6A1E9_9GAMM</name>
<evidence type="ECO:0000256" key="1">
    <source>
        <dbReference type="SAM" id="SignalP"/>
    </source>
</evidence>
<dbReference type="Proteomes" id="UP001156682">
    <property type="component" value="Unassembled WGS sequence"/>
</dbReference>
<keyword evidence="1" id="KW-0732">Signal</keyword>
<evidence type="ECO:0000313" key="2">
    <source>
        <dbReference type="EMBL" id="GLR63929.1"/>
    </source>
</evidence>
<accession>A0ABQ6A1E9</accession>
<sequence length="201" mass="22925">MSSRLAYHILMFFFLSLTSYSNLGATDLSKPTLVVLVDINCNFCRELHGVDQEINYLAEKAGINLVYAPIPNDADVSTAWAEKTYYACYKDSVCDSRKLLDVLYAAQDFNRLDAQEDVDMWLDMKYSGTSMHKYLNEAYKYDDSVKRMINLAAVVRIKQFPTFVVVGDRDLTPYQIASNLDGSLSQRVNTVQNWLKNRGKP</sequence>